<protein>
    <recommendedName>
        <fullName evidence="9">Glycosyltransferase RgtA/B/C/D-like domain-containing protein</fullName>
    </recommendedName>
</protein>
<feature type="non-terminal residue" evidence="10">
    <location>
        <position position="416"/>
    </location>
</feature>
<feature type="transmembrane region" description="Helical" evidence="8">
    <location>
        <begin position="199"/>
        <end position="218"/>
    </location>
</feature>
<feature type="domain" description="Glycosyltransferase RgtA/B/C/D-like" evidence="9">
    <location>
        <begin position="45"/>
        <end position="182"/>
    </location>
</feature>
<comment type="subcellular location">
    <subcellularLocation>
        <location evidence="1">Cell membrane</location>
        <topology evidence="1">Multi-pass membrane protein</topology>
    </subcellularLocation>
</comment>
<dbReference type="InterPro" id="IPR050297">
    <property type="entry name" value="LipidA_mod_glycosyltrf_83"/>
</dbReference>
<evidence type="ECO:0000256" key="3">
    <source>
        <dbReference type="ARBA" id="ARBA00022676"/>
    </source>
</evidence>
<keyword evidence="3" id="KW-0328">Glycosyltransferase</keyword>
<name>A0A0F9BM93_9ZZZZ</name>
<keyword evidence="6 8" id="KW-1133">Transmembrane helix</keyword>
<feature type="non-terminal residue" evidence="10">
    <location>
        <position position="1"/>
    </location>
</feature>
<dbReference type="GO" id="GO:0005886">
    <property type="term" value="C:plasma membrane"/>
    <property type="evidence" value="ECO:0007669"/>
    <property type="project" value="UniProtKB-SubCell"/>
</dbReference>
<dbReference type="EMBL" id="LAZR01051284">
    <property type="protein sequence ID" value="KKK85491.1"/>
    <property type="molecule type" value="Genomic_DNA"/>
</dbReference>
<accession>A0A0F9BM93</accession>
<evidence type="ECO:0000256" key="6">
    <source>
        <dbReference type="ARBA" id="ARBA00022989"/>
    </source>
</evidence>
<evidence type="ECO:0000256" key="1">
    <source>
        <dbReference type="ARBA" id="ARBA00004651"/>
    </source>
</evidence>
<dbReference type="GO" id="GO:0010041">
    <property type="term" value="P:response to iron(III) ion"/>
    <property type="evidence" value="ECO:0007669"/>
    <property type="project" value="TreeGrafter"/>
</dbReference>
<comment type="caution">
    <text evidence="10">The sequence shown here is derived from an EMBL/GenBank/DDBJ whole genome shotgun (WGS) entry which is preliminary data.</text>
</comment>
<organism evidence="10">
    <name type="scientific">marine sediment metagenome</name>
    <dbReference type="NCBI Taxonomy" id="412755"/>
    <lineage>
        <taxon>unclassified sequences</taxon>
        <taxon>metagenomes</taxon>
        <taxon>ecological metagenomes</taxon>
    </lineage>
</organism>
<evidence type="ECO:0000256" key="4">
    <source>
        <dbReference type="ARBA" id="ARBA00022679"/>
    </source>
</evidence>
<evidence type="ECO:0000256" key="8">
    <source>
        <dbReference type="SAM" id="Phobius"/>
    </source>
</evidence>
<keyword evidence="4" id="KW-0808">Transferase</keyword>
<dbReference type="GO" id="GO:0016763">
    <property type="term" value="F:pentosyltransferase activity"/>
    <property type="evidence" value="ECO:0007669"/>
    <property type="project" value="TreeGrafter"/>
</dbReference>
<evidence type="ECO:0000313" key="10">
    <source>
        <dbReference type="EMBL" id="KKK85491.1"/>
    </source>
</evidence>
<feature type="transmembrane region" description="Helical" evidence="8">
    <location>
        <begin position="255"/>
        <end position="279"/>
    </location>
</feature>
<dbReference type="Pfam" id="PF13231">
    <property type="entry name" value="PMT_2"/>
    <property type="match status" value="1"/>
</dbReference>
<feature type="transmembrane region" description="Helical" evidence="8">
    <location>
        <begin position="151"/>
        <end position="178"/>
    </location>
</feature>
<sequence length="416" mass="45612">GMARPGGWIVAGPKGEPMVADEIPPDTPWNRWMVPVNSGRPRLVKTPLPYWVIAALAKLTGEVNEWTARAQSAISALLTALIVLGLGRAMFRPRVALLGALMFVTTVGFQKWGRNARPEMMLCLYMTAAMACFYMGLTAKGRPRRAWWMLAFWGAMGLANLTKQFLPLMLAPAVLAFVVYDRSRRADDGQCIEPSRRPLATCLIGWAVAASLAIALHLLRGATDVVGPKLGLAVTAGLVVLSLLWYAVTTRGYRGVWPLLPTAFPGAVIMFAAFVPWMLYMRELFPQASAVFGEQLTERAAGVGKWAVTKPQPYLVPLVMLTLPWLAFLPGAFAAPWLKCFAHRRRPLVYLFLWSAGLIGMLILSAGKRDHYILPAIPAVCLLMGFVAEDVFFTRRWLGERLARRLGAGHGAAALA</sequence>
<dbReference type="AlphaFoldDB" id="A0A0F9BM93"/>
<gene>
    <name evidence="10" type="ORF">LCGC14_2772770</name>
</gene>
<dbReference type="PANTHER" id="PTHR33908">
    <property type="entry name" value="MANNOSYLTRANSFERASE YKCB-RELATED"/>
    <property type="match status" value="1"/>
</dbReference>
<feature type="transmembrane region" description="Helical" evidence="8">
    <location>
        <begin position="91"/>
        <end position="109"/>
    </location>
</feature>
<evidence type="ECO:0000259" key="9">
    <source>
        <dbReference type="Pfam" id="PF13231"/>
    </source>
</evidence>
<keyword evidence="7 8" id="KW-0472">Membrane</keyword>
<feature type="transmembrane region" description="Helical" evidence="8">
    <location>
        <begin position="230"/>
        <end position="248"/>
    </location>
</feature>
<proteinExistence type="predicted"/>
<feature type="transmembrane region" description="Helical" evidence="8">
    <location>
        <begin position="347"/>
        <end position="366"/>
    </location>
</feature>
<keyword evidence="5 8" id="KW-0812">Transmembrane</keyword>
<feature type="transmembrane region" description="Helical" evidence="8">
    <location>
        <begin position="372"/>
        <end position="393"/>
    </location>
</feature>
<feature type="transmembrane region" description="Helical" evidence="8">
    <location>
        <begin position="314"/>
        <end position="335"/>
    </location>
</feature>
<reference evidence="10" key="1">
    <citation type="journal article" date="2015" name="Nature">
        <title>Complex archaea that bridge the gap between prokaryotes and eukaryotes.</title>
        <authorList>
            <person name="Spang A."/>
            <person name="Saw J.H."/>
            <person name="Jorgensen S.L."/>
            <person name="Zaremba-Niedzwiedzka K."/>
            <person name="Martijn J."/>
            <person name="Lind A.E."/>
            <person name="van Eijk R."/>
            <person name="Schleper C."/>
            <person name="Guy L."/>
            <person name="Ettema T.J."/>
        </authorList>
    </citation>
    <scope>NUCLEOTIDE SEQUENCE</scope>
</reference>
<keyword evidence="2" id="KW-1003">Cell membrane</keyword>
<dbReference type="PANTHER" id="PTHR33908:SF3">
    <property type="entry name" value="UNDECAPRENYL PHOSPHATE-ALPHA-4-AMINO-4-DEOXY-L-ARABINOSE ARABINOSYL TRANSFERASE"/>
    <property type="match status" value="1"/>
</dbReference>
<evidence type="ECO:0000256" key="5">
    <source>
        <dbReference type="ARBA" id="ARBA00022692"/>
    </source>
</evidence>
<feature type="transmembrane region" description="Helical" evidence="8">
    <location>
        <begin position="121"/>
        <end position="139"/>
    </location>
</feature>
<dbReference type="GO" id="GO:0008610">
    <property type="term" value="P:lipid biosynthetic process"/>
    <property type="evidence" value="ECO:0007669"/>
    <property type="project" value="UniProtKB-ARBA"/>
</dbReference>
<evidence type="ECO:0000256" key="7">
    <source>
        <dbReference type="ARBA" id="ARBA00023136"/>
    </source>
</evidence>
<evidence type="ECO:0000256" key="2">
    <source>
        <dbReference type="ARBA" id="ARBA00022475"/>
    </source>
</evidence>
<dbReference type="InterPro" id="IPR038731">
    <property type="entry name" value="RgtA/B/C-like"/>
</dbReference>